<dbReference type="PANTHER" id="PTHR34585">
    <property type="match status" value="1"/>
</dbReference>
<comment type="caution">
    <text evidence="2">The sequence shown here is derived from an EMBL/GenBank/DDBJ whole genome shotgun (WGS) entry which is preliminary data.</text>
</comment>
<dbReference type="RefSeq" id="WP_230150493.1">
    <property type="nucleotide sequence ID" value="NZ_BAABBY010000015.1"/>
</dbReference>
<evidence type="ECO:0000313" key="3">
    <source>
        <dbReference type="Proteomes" id="UP001501772"/>
    </source>
</evidence>
<gene>
    <name evidence="2" type="ORF">GCM10022289_44590</name>
</gene>
<dbReference type="InterPro" id="IPR009061">
    <property type="entry name" value="DNA-bd_dom_put_sf"/>
</dbReference>
<proteinExistence type="predicted"/>
<feature type="domain" description="Helix-turn-helix" evidence="1">
    <location>
        <begin position="45"/>
        <end position="89"/>
    </location>
</feature>
<evidence type="ECO:0000313" key="2">
    <source>
        <dbReference type="EMBL" id="GAA4213022.1"/>
    </source>
</evidence>
<accession>A0ABP8BPZ6</accession>
<dbReference type="SUPFAM" id="SSF46955">
    <property type="entry name" value="Putative DNA-binding domain"/>
    <property type="match status" value="1"/>
</dbReference>
<dbReference type="Proteomes" id="UP001501772">
    <property type="component" value="Unassembled WGS sequence"/>
</dbReference>
<organism evidence="2 3">
    <name type="scientific">Pedobacter jeongneungensis</name>
    <dbReference type="NCBI Taxonomy" id="947309"/>
    <lineage>
        <taxon>Bacteria</taxon>
        <taxon>Pseudomonadati</taxon>
        <taxon>Bacteroidota</taxon>
        <taxon>Sphingobacteriia</taxon>
        <taxon>Sphingobacteriales</taxon>
        <taxon>Sphingobacteriaceae</taxon>
        <taxon>Pedobacter</taxon>
    </lineage>
</organism>
<dbReference type="PANTHER" id="PTHR34585:SF22">
    <property type="entry name" value="HELIX-TURN-HELIX DOMAIN-CONTAINING PROTEIN"/>
    <property type="match status" value="1"/>
</dbReference>
<dbReference type="EMBL" id="BAABBY010000015">
    <property type="protein sequence ID" value="GAA4213022.1"/>
    <property type="molecule type" value="Genomic_DNA"/>
</dbReference>
<reference evidence="3" key="1">
    <citation type="journal article" date="2019" name="Int. J. Syst. Evol. Microbiol.">
        <title>The Global Catalogue of Microorganisms (GCM) 10K type strain sequencing project: providing services to taxonomists for standard genome sequencing and annotation.</title>
        <authorList>
            <consortium name="The Broad Institute Genomics Platform"/>
            <consortium name="The Broad Institute Genome Sequencing Center for Infectious Disease"/>
            <person name="Wu L."/>
            <person name="Ma J."/>
        </authorList>
    </citation>
    <scope>NUCLEOTIDE SEQUENCE [LARGE SCALE GENOMIC DNA]</scope>
    <source>
        <strain evidence="3">JCM 17626</strain>
    </source>
</reference>
<protein>
    <submittedName>
        <fullName evidence="2">Helix-turn-helix domain-containing protein</fullName>
    </submittedName>
</protein>
<evidence type="ECO:0000259" key="1">
    <source>
        <dbReference type="Pfam" id="PF12728"/>
    </source>
</evidence>
<dbReference type="Pfam" id="PF12728">
    <property type="entry name" value="HTH_17"/>
    <property type="match status" value="1"/>
</dbReference>
<keyword evidence="3" id="KW-1185">Reference proteome</keyword>
<dbReference type="InterPro" id="IPR041657">
    <property type="entry name" value="HTH_17"/>
</dbReference>
<name>A0ABP8BPZ6_9SPHI</name>
<sequence length="90" mass="10618">MGTLEFITKEDLEQFKQELFAELRRPTFKPPTGKDKQKPFIKSYEVRQLLGISPGTLLQLRKNGQIKFSRIGGLMYYKYEDIEAMMERRA</sequence>